<accession>A0A3M7SHP4</accession>
<keyword evidence="2" id="KW-1185">Reference proteome</keyword>
<dbReference type="Proteomes" id="UP000276133">
    <property type="component" value="Unassembled WGS sequence"/>
</dbReference>
<organism evidence="1 2">
    <name type="scientific">Brachionus plicatilis</name>
    <name type="common">Marine rotifer</name>
    <name type="synonym">Brachionus muelleri</name>
    <dbReference type="NCBI Taxonomy" id="10195"/>
    <lineage>
        <taxon>Eukaryota</taxon>
        <taxon>Metazoa</taxon>
        <taxon>Spiralia</taxon>
        <taxon>Gnathifera</taxon>
        <taxon>Rotifera</taxon>
        <taxon>Eurotatoria</taxon>
        <taxon>Monogononta</taxon>
        <taxon>Pseudotrocha</taxon>
        <taxon>Ploima</taxon>
        <taxon>Brachionidae</taxon>
        <taxon>Brachionus</taxon>
    </lineage>
</organism>
<protein>
    <submittedName>
        <fullName evidence="1">Uncharacterized protein</fullName>
    </submittedName>
</protein>
<proteinExistence type="predicted"/>
<name>A0A3M7SHP4_BRAPC</name>
<dbReference type="AlphaFoldDB" id="A0A3M7SHP4"/>
<dbReference type="EMBL" id="REGN01001370">
    <property type="protein sequence ID" value="RNA35137.1"/>
    <property type="molecule type" value="Genomic_DNA"/>
</dbReference>
<evidence type="ECO:0000313" key="2">
    <source>
        <dbReference type="Proteomes" id="UP000276133"/>
    </source>
</evidence>
<sequence length="68" mass="8166">MLTQYTLFLDNRMHLFFMFEKKIQNKEAKISSVFKKFYDFITVTQDILIHILKDIQPLGIQAGRQKKN</sequence>
<reference evidence="1 2" key="1">
    <citation type="journal article" date="2018" name="Sci. Rep.">
        <title>Genomic signatures of local adaptation to the degree of environmental predictability in rotifers.</title>
        <authorList>
            <person name="Franch-Gras L."/>
            <person name="Hahn C."/>
            <person name="Garcia-Roger E.M."/>
            <person name="Carmona M.J."/>
            <person name="Serra M."/>
            <person name="Gomez A."/>
        </authorList>
    </citation>
    <scope>NUCLEOTIDE SEQUENCE [LARGE SCALE GENOMIC DNA]</scope>
    <source>
        <strain evidence="1">HYR1</strain>
    </source>
</reference>
<gene>
    <name evidence="1" type="ORF">BpHYR1_024204</name>
</gene>
<evidence type="ECO:0000313" key="1">
    <source>
        <dbReference type="EMBL" id="RNA35137.1"/>
    </source>
</evidence>
<comment type="caution">
    <text evidence="1">The sequence shown here is derived from an EMBL/GenBank/DDBJ whole genome shotgun (WGS) entry which is preliminary data.</text>
</comment>